<dbReference type="AlphaFoldDB" id="A0A377YDD1"/>
<protein>
    <recommendedName>
        <fullName evidence="3">HipA-like C-terminal domain-containing protein</fullName>
    </recommendedName>
</protein>
<name>A0A377YDD1_KLEPN</name>
<accession>A0A377YDD1</accession>
<evidence type="ECO:0000313" key="1">
    <source>
        <dbReference type="EMBL" id="STW48707.1"/>
    </source>
</evidence>
<proteinExistence type="predicted"/>
<gene>
    <name evidence="1" type="ORF">NCTC9617_05315</name>
</gene>
<organism evidence="1 2">
    <name type="scientific">Klebsiella pneumoniae</name>
    <dbReference type="NCBI Taxonomy" id="573"/>
    <lineage>
        <taxon>Bacteria</taxon>
        <taxon>Pseudomonadati</taxon>
        <taxon>Pseudomonadota</taxon>
        <taxon>Gammaproteobacteria</taxon>
        <taxon>Enterobacterales</taxon>
        <taxon>Enterobacteriaceae</taxon>
        <taxon>Klebsiella/Raoultella group</taxon>
        <taxon>Klebsiella</taxon>
        <taxon>Klebsiella pneumoniae complex</taxon>
    </lineage>
</organism>
<sequence length="275" mass="30761">MQDDHQGEGQITDQDNLFGLDVVSMRPVLGKRSAHLRHTVIATDGWEYAVKCCQDGVDSLAKVAHNPMLVPASEWLCTKLADMCGIATPHCKIIHDQSTGVDYFGSRYDLSATSTPMDEITFAEHLCTSTPLKNQVWAIYAFDQFIFNIDRNLSNYLYSVGRDGNVIVQPFDFGFSSLVMGWPNRTGDALLPYGCPTTDKWVSIRKLTGDHPSCRESGLAILDKLSRIQTGTIESICNAMPESWLNPLQKSALTSWWASNNRQTRIDVVRKEVLR</sequence>
<evidence type="ECO:0000313" key="2">
    <source>
        <dbReference type="Proteomes" id="UP000255167"/>
    </source>
</evidence>
<dbReference type="EMBL" id="UGNC01000005">
    <property type="protein sequence ID" value="STW48707.1"/>
    <property type="molecule type" value="Genomic_DNA"/>
</dbReference>
<reference evidence="1 2" key="1">
    <citation type="submission" date="2018-06" db="EMBL/GenBank/DDBJ databases">
        <authorList>
            <consortium name="Pathogen Informatics"/>
            <person name="Doyle S."/>
        </authorList>
    </citation>
    <scope>NUCLEOTIDE SEQUENCE [LARGE SCALE GENOMIC DNA]</scope>
    <source>
        <strain evidence="1 2">NCTC9617</strain>
    </source>
</reference>
<dbReference type="Proteomes" id="UP000255167">
    <property type="component" value="Unassembled WGS sequence"/>
</dbReference>
<evidence type="ECO:0008006" key="3">
    <source>
        <dbReference type="Google" id="ProtNLM"/>
    </source>
</evidence>